<keyword evidence="3" id="KW-1185">Reference proteome</keyword>
<evidence type="ECO:0000256" key="1">
    <source>
        <dbReference type="SAM" id="Phobius"/>
    </source>
</evidence>
<evidence type="ECO:0000313" key="2">
    <source>
        <dbReference type="EMBL" id="PSL04658.1"/>
    </source>
</evidence>
<organism evidence="2 3">
    <name type="scientific">Haloactinopolyspora alba</name>
    <dbReference type="NCBI Taxonomy" id="648780"/>
    <lineage>
        <taxon>Bacteria</taxon>
        <taxon>Bacillati</taxon>
        <taxon>Actinomycetota</taxon>
        <taxon>Actinomycetes</taxon>
        <taxon>Jiangellales</taxon>
        <taxon>Jiangellaceae</taxon>
        <taxon>Haloactinopolyspora</taxon>
    </lineage>
</organism>
<evidence type="ECO:0000313" key="3">
    <source>
        <dbReference type="Proteomes" id="UP000243528"/>
    </source>
</evidence>
<protein>
    <submittedName>
        <fullName evidence="2">Uncharacterized protein DUF1772</fullName>
    </submittedName>
</protein>
<keyword evidence="1" id="KW-0812">Transmembrane</keyword>
<feature type="transmembrane region" description="Helical" evidence="1">
    <location>
        <begin position="29"/>
        <end position="47"/>
    </location>
</feature>
<dbReference type="Pfam" id="PF08592">
    <property type="entry name" value="Anthrone_oxy"/>
    <property type="match status" value="1"/>
</dbReference>
<sequence length="108" mass="11606">MFVAATTVAAAVAIATAWTWGQGSPWLRLSGGTLFVLGNFLLTAAYIDPRSRRLADSETFWPTVLDEWVPANHVRALACTASCILLVVASSPRRRSHSPRNGLAVARA</sequence>
<keyword evidence="1" id="KW-1133">Transmembrane helix</keyword>
<dbReference type="AlphaFoldDB" id="A0A2P8E5B3"/>
<keyword evidence="1" id="KW-0472">Membrane</keyword>
<proteinExistence type="predicted"/>
<dbReference type="InterPro" id="IPR013901">
    <property type="entry name" value="Anthrone_oxy"/>
</dbReference>
<comment type="caution">
    <text evidence="2">The sequence shown here is derived from an EMBL/GenBank/DDBJ whole genome shotgun (WGS) entry which is preliminary data.</text>
</comment>
<dbReference type="EMBL" id="PYGE01000005">
    <property type="protein sequence ID" value="PSL04658.1"/>
    <property type="molecule type" value="Genomic_DNA"/>
</dbReference>
<accession>A0A2P8E5B3</accession>
<gene>
    <name evidence="2" type="ORF">CLV30_105124</name>
</gene>
<dbReference type="Proteomes" id="UP000243528">
    <property type="component" value="Unassembled WGS sequence"/>
</dbReference>
<reference evidence="2 3" key="1">
    <citation type="submission" date="2018-03" db="EMBL/GenBank/DDBJ databases">
        <title>Genomic Encyclopedia of Archaeal and Bacterial Type Strains, Phase II (KMG-II): from individual species to whole genera.</title>
        <authorList>
            <person name="Goeker M."/>
        </authorList>
    </citation>
    <scope>NUCLEOTIDE SEQUENCE [LARGE SCALE GENOMIC DNA]</scope>
    <source>
        <strain evidence="2 3">DSM 45211</strain>
    </source>
</reference>
<name>A0A2P8E5B3_9ACTN</name>